<dbReference type="InterPro" id="IPR038573">
    <property type="entry name" value="BrnT_sf"/>
</dbReference>
<accession>A0A951U9Q4</accession>
<dbReference type="Pfam" id="PF04365">
    <property type="entry name" value="BrnT_toxin"/>
    <property type="match status" value="1"/>
</dbReference>
<comment type="caution">
    <text evidence="1">The sequence shown here is derived from an EMBL/GenBank/DDBJ whole genome shotgun (WGS) entry which is preliminary data.</text>
</comment>
<protein>
    <submittedName>
        <fullName evidence="1">BrnT family toxin</fullName>
    </submittedName>
</protein>
<proteinExistence type="predicted"/>
<evidence type="ECO:0000313" key="1">
    <source>
        <dbReference type="EMBL" id="MBW4545007.1"/>
    </source>
</evidence>
<name>A0A951U9Q4_9CYAN</name>
<sequence>MKFEWDENKAGKNLLKHQVSFDEAKTVFDDPLYIDFYDPDHSVDEDRYLIVGQSNQERILIVSYTERGSSIRLISAREVTRQERRVYEEG</sequence>
<dbReference type="Gene3D" id="3.10.450.530">
    <property type="entry name" value="Ribonuclease toxin, BrnT, of type II toxin-antitoxin system"/>
    <property type="match status" value="1"/>
</dbReference>
<dbReference type="Proteomes" id="UP000753908">
    <property type="component" value="Unassembled WGS sequence"/>
</dbReference>
<dbReference type="InterPro" id="IPR007460">
    <property type="entry name" value="BrnT_toxin"/>
</dbReference>
<dbReference type="AlphaFoldDB" id="A0A951U9Q4"/>
<dbReference type="EMBL" id="JAHHIF010000012">
    <property type="protein sequence ID" value="MBW4545007.1"/>
    <property type="molecule type" value="Genomic_DNA"/>
</dbReference>
<gene>
    <name evidence="1" type="ORF">KME25_11255</name>
</gene>
<organism evidence="1 2">
    <name type="scientific">Symplocastrum torsivum CPER-KK1</name>
    <dbReference type="NCBI Taxonomy" id="450513"/>
    <lineage>
        <taxon>Bacteria</taxon>
        <taxon>Bacillati</taxon>
        <taxon>Cyanobacteriota</taxon>
        <taxon>Cyanophyceae</taxon>
        <taxon>Oscillatoriophycideae</taxon>
        <taxon>Oscillatoriales</taxon>
        <taxon>Microcoleaceae</taxon>
        <taxon>Symplocastrum</taxon>
    </lineage>
</organism>
<reference evidence="1" key="1">
    <citation type="submission" date="2021-05" db="EMBL/GenBank/DDBJ databases">
        <authorList>
            <person name="Pietrasiak N."/>
            <person name="Ward R."/>
            <person name="Stajich J.E."/>
            <person name="Kurbessoian T."/>
        </authorList>
    </citation>
    <scope>NUCLEOTIDE SEQUENCE</scope>
    <source>
        <strain evidence="1">CPER-KK1</strain>
    </source>
</reference>
<evidence type="ECO:0000313" key="2">
    <source>
        <dbReference type="Proteomes" id="UP000753908"/>
    </source>
</evidence>
<reference evidence="1" key="2">
    <citation type="journal article" date="2022" name="Microbiol. Resour. Announc.">
        <title>Metagenome Sequencing to Explore Phylogenomics of Terrestrial Cyanobacteria.</title>
        <authorList>
            <person name="Ward R.D."/>
            <person name="Stajich J.E."/>
            <person name="Johansen J.R."/>
            <person name="Huntemann M."/>
            <person name="Clum A."/>
            <person name="Foster B."/>
            <person name="Foster B."/>
            <person name="Roux S."/>
            <person name="Palaniappan K."/>
            <person name="Varghese N."/>
            <person name="Mukherjee S."/>
            <person name="Reddy T.B.K."/>
            <person name="Daum C."/>
            <person name="Copeland A."/>
            <person name="Chen I.A."/>
            <person name="Ivanova N.N."/>
            <person name="Kyrpides N.C."/>
            <person name="Shapiro N."/>
            <person name="Eloe-Fadrosh E.A."/>
            <person name="Pietrasiak N."/>
        </authorList>
    </citation>
    <scope>NUCLEOTIDE SEQUENCE</scope>
    <source>
        <strain evidence="1">CPER-KK1</strain>
    </source>
</reference>